<organism evidence="1 2">
    <name type="scientific">Bifidobacterium breve</name>
    <dbReference type="NCBI Taxonomy" id="1685"/>
    <lineage>
        <taxon>Bacteria</taxon>
        <taxon>Bacillati</taxon>
        <taxon>Actinomycetota</taxon>
        <taxon>Actinomycetes</taxon>
        <taxon>Bifidobacteriales</taxon>
        <taxon>Bifidobacteriaceae</taxon>
        <taxon>Bifidobacterium</taxon>
    </lineage>
</organism>
<evidence type="ECO:0000313" key="1">
    <source>
        <dbReference type="EMBL" id="AUE03181.1"/>
    </source>
</evidence>
<gene>
    <name evidence="1" type="ORF">BB215W447A_1165</name>
</gene>
<name>A0A2K9BDT6_BIFBR</name>
<protein>
    <submittedName>
        <fullName evidence="1">Uncharacterized protein</fullName>
    </submittedName>
</protein>
<dbReference type="Proteomes" id="UP000232491">
    <property type="component" value="Chromosome"/>
</dbReference>
<reference evidence="1 2" key="1">
    <citation type="submission" date="2017-05" db="EMBL/GenBank/DDBJ databases">
        <title>Comparative genomics and methylome analysis of the gut commensal Bifidobacterium breve.</title>
        <authorList>
            <person name="Bottacini F."/>
            <person name="Morrissey R."/>
            <person name="Roberts R.J."/>
            <person name="James K."/>
            <person name="van Breen J."/>
            <person name="Egan M."/>
            <person name="Lambert J."/>
            <person name="van Limpt K."/>
            <person name="Stanton C."/>
            <person name="Knol J."/>
            <person name="O' Connell Motherway M."/>
            <person name="van Sinderen D."/>
        </authorList>
    </citation>
    <scope>NUCLEOTIDE SEQUENCE [LARGE SCALE GENOMIC DNA]</scope>
    <source>
        <strain evidence="1 2">215W447a</strain>
    </source>
</reference>
<accession>A0A2K9BDT6</accession>
<sequence>MGEWKPAERLSDDEEARADLDRHVRGLKWTDRAIEFGSPERLKVAGWLNGTDLVYGEMRRLYPVEEQRQTMTRWVLGRVSEKITGIPIDSKSSQWNWNGLWDPNEPTSFCGWARRVSIPLAQWNAKRVLKSRTVAASVLEDEDGHNPAYDDADSRNALQQPGGGLDVFDRHPDLRVPRPVGKIREDLMRAATNGVAMDAIRLAREQGCWHPSLDGLDDGLVAALLLAPIPMTLAPMMERFDADPAMRDAIRLYWPTQTSKRRVYQPDLQRAVTRVATMRGVREWEILLDLGTMAARLAVG</sequence>
<dbReference type="EMBL" id="CP021558">
    <property type="protein sequence ID" value="AUE03181.1"/>
    <property type="molecule type" value="Genomic_DNA"/>
</dbReference>
<proteinExistence type="predicted"/>
<evidence type="ECO:0000313" key="2">
    <source>
        <dbReference type="Proteomes" id="UP000232491"/>
    </source>
</evidence>
<dbReference type="AlphaFoldDB" id="A0A2K9BDT6"/>
<dbReference type="RefSeq" id="WP_106641482.1">
    <property type="nucleotide sequence ID" value="NZ_CP021558.1"/>
</dbReference>